<organism evidence="2 3">
    <name type="scientific">Pseudomonas guineae</name>
    <dbReference type="NCBI Taxonomy" id="425504"/>
    <lineage>
        <taxon>Bacteria</taxon>
        <taxon>Pseudomonadati</taxon>
        <taxon>Pseudomonadota</taxon>
        <taxon>Gammaproteobacteria</taxon>
        <taxon>Pseudomonadales</taxon>
        <taxon>Pseudomonadaceae</taxon>
        <taxon>Pseudomonas</taxon>
    </lineage>
</organism>
<evidence type="ECO:0000313" key="2">
    <source>
        <dbReference type="EMBL" id="SFJ29466.1"/>
    </source>
</evidence>
<feature type="region of interest" description="Disordered" evidence="1">
    <location>
        <begin position="297"/>
        <end position="317"/>
    </location>
</feature>
<dbReference type="STRING" id="425504.SAMN05216206_3877"/>
<proteinExistence type="predicted"/>
<name>A0A1I3Q8N4_9PSED</name>
<gene>
    <name evidence="2" type="ORF">SAMN05216206_3877</name>
</gene>
<feature type="region of interest" description="Disordered" evidence="1">
    <location>
        <begin position="209"/>
        <end position="260"/>
    </location>
</feature>
<protein>
    <submittedName>
        <fullName evidence="2">Uncharacterized protein</fullName>
    </submittedName>
</protein>
<evidence type="ECO:0000256" key="1">
    <source>
        <dbReference type="SAM" id="MobiDB-lite"/>
    </source>
</evidence>
<reference evidence="3" key="1">
    <citation type="submission" date="2016-10" db="EMBL/GenBank/DDBJ databases">
        <authorList>
            <person name="Varghese N."/>
            <person name="Submissions S."/>
        </authorList>
    </citation>
    <scope>NUCLEOTIDE SEQUENCE [LARGE SCALE GENOMIC DNA]</scope>
    <source>
        <strain evidence="3">LMG 24016</strain>
    </source>
</reference>
<sequence>MSSSVSKTNETRFECTIYANGHYSDYIPIVRNGDSCSGVYNPETGECRIPKDCSATSGKEVIKAQTCTFDPKLKTNICEDQIDVDGCLFTAGGKKNCITDIATGKYICSGSFYGSGQEAGQGSEPCTGESCTTPRDPDVPPADEQCVTNGDITICHKPQEEGCGSINGKEGCFQEEPGCGYFNGTYQCPGADKPNRNCGNFNGKLTCFDPKDPTKVIPESSSDHPKNGGNADGDDTNDPRPSDSSDSNPQGSDEGATNEALEGLGDKLGDKLDEGNSLLGDILGALGDLKDSLLGDDYDGSGSGEGDGIGDEAGEAGQGLADAFGSAMGDAQAERDGADEQSLLDISDLVTNPEVGPFAENSAAFGVIHLIERVIPKAQNCAVVSVPLRLDRYSADLKMDVCELTRIKPLLEWVIYLVTLIGLWRIAYSTLRLENAKADKGGF</sequence>
<dbReference type="AlphaFoldDB" id="A0A1I3Q8N4"/>
<dbReference type="Proteomes" id="UP000243606">
    <property type="component" value="Unassembled WGS sequence"/>
</dbReference>
<dbReference type="EMBL" id="FOQL01000007">
    <property type="protein sequence ID" value="SFJ29466.1"/>
    <property type="molecule type" value="Genomic_DNA"/>
</dbReference>
<evidence type="ECO:0000313" key="3">
    <source>
        <dbReference type="Proteomes" id="UP000243606"/>
    </source>
</evidence>
<accession>A0A1I3Q8N4</accession>
<keyword evidence="3" id="KW-1185">Reference proteome</keyword>